<keyword evidence="4" id="KW-0539">Nucleus</keyword>
<name>A0A4P1R1B7_LUPAN</name>
<dbReference type="GO" id="GO:0003677">
    <property type="term" value="F:DNA binding"/>
    <property type="evidence" value="ECO:0007669"/>
    <property type="project" value="InterPro"/>
</dbReference>
<gene>
    <name evidence="9" type="ORF">TanjilG_17387</name>
</gene>
<evidence type="ECO:0000256" key="3">
    <source>
        <dbReference type="ARBA" id="ARBA00023163"/>
    </source>
</evidence>
<dbReference type="PANTHER" id="PTHR44042:SF15">
    <property type="entry name" value="DUPLICATED HOMEODOMAIN-LIKE SUPERFAMILY PROTEIN"/>
    <property type="match status" value="1"/>
</dbReference>
<dbReference type="InterPro" id="IPR017930">
    <property type="entry name" value="Myb_dom"/>
</dbReference>
<accession>A0A4P1R1B7</accession>
<feature type="region of interest" description="Disordered" evidence="5">
    <location>
        <begin position="66"/>
        <end position="90"/>
    </location>
</feature>
<dbReference type="InterPro" id="IPR017884">
    <property type="entry name" value="SANT_dom"/>
</dbReference>
<dbReference type="EMBL" id="CM007373">
    <property type="protein sequence ID" value="OIV99577.1"/>
    <property type="molecule type" value="Genomic_DNA"/>
</dbReference>
<dbReference type="Gene3D" id="1.10.10.60">
    <property type="entry name" value="Homeodomain-like"/>
    <property type="match status" value="1"/>
</dbReference>
<protein>
    <submittedName>
        <fullName evidence="9">Uncharacterized protein</fullName>
    </submittedName>
</protein>
<dbReference type="InterPro" id="IPR009057">
    <property type="entry name" value="Homeodomain-like_sf"/>
</dbReference>
<dbReference type="InterPro" id="IPR001005">
    <property type="entry name" value="SANT/Myb"/>
</dbReference>
<dbReference type="SMART" id="SM00717">
    <property type="entry name" value="SANT"/>
    <property type="match status" value="1"/>
</dbReference>
<feature type="domain" description="HTH myb-type" evidence="8">
    <location>
        <begin position="90"/>
        <end position="145"/>
    </location>
</feature>
<organism evidence="9 10">
    <name type="scientific">Lupinus angustifolius</name>
    <name type="common">Narrow-leaved blue lupine</name>
    <dbReference type="NCBI Taxonomy" id="3871"/>
    <lineage>
        <taxon>Eukaryota</taxon>
        <taxon>Viridiplantae</taxon>
        <taxon>Streptophyta</taxon>
        <taxon>Embryophyta</taxon>
        <taxon>Tracheophyta</taxon>
        <taxon>Spermatophyta</taxon>
        <taxon>Magnoliopsida</taxon>
        <taxon>eudicotyledons</taxon>
        <taxon>Gunneridae</taxon>
        <taxon>Pentapetalae</taxon>
        <taxon>rosids</taxon>
        <taxon>fabids</taxon>
        <taxon>Fabales</taxon>
        <taxon>Fabaceae</taxon>
        <taxon>Papilionoideae</taxon>
        <taxon>50 kb inversion clade</taxon>
        <taxon>genistoids sensu lato</taxon>
        <taxon>core genistoids</taxon>
        <taxon>Genisteae</taxon>
        <taxon>Lupinus</taxon>
    </lineage>
</organism>
<dbReference type="AlphaFoldDB" id="A0A4P1R1B7"/>
<dbReference type="SUPFAM" id="SSF46689">
    <property type="entry name" value="Homeodomain-like"/>
    <property type="match status" value="1"/>
</dbReference>
<sequence>MSQSQQQRYLIDAIWLSRFGASFTEHANDMQQLERKRDDYFSELLKYNSKYGSFINPYESIAAPLPPPPLSPPLQPPPLPLPPPPPRLVQSHKRTLWSEEEHNLFIDGLRQYGRGKWKSISTNVLPSKTPSQIASHAQKYFLRQAASEKKRRSIHDDNNINNINNNKMMMIEPNHNHNCHAIVPIEPQELPHAATTTNAETMNTLAYTHATTTATNAEALNSLVAEQIDDAHAATTSANPVNSLGQEIEINDDIDWDSIDWNVKQEFQFQEDWDFINIEEEVHNQFMNFIA</sequence>
<dbReference type="Pfam" id="PF00249">
    <property type="entry name" value="Myb_DNA-binding"/>
    <property type="match status" value="1"/>
</dbReference>
<dbReference type="PROSITE" id="PS51293">
    <property type="entry name" value="SANT"/>
    <property type="match status" value="1"/>
</dbReference>
<keyword evidence="3" id="KW-0804">Transcription</keyword>
<dbReference type="Gramene" id="OIV99577">
    <property type="protein sequence ID" value="OIV99577"/>
    <property type="gene ID" value="TanjilG_17387"/>
</dbReference>
<evidence type="ECO:0000313" key="10">
    <source>
        <dbReference type="Proteomes" id="UP000188354"/>
    </source>
</evidence>
<feature type="domain" description="Myb-like" evidence="6">
    <location>
        <begin position="89"/>
        <end position="141"/>
    </location>
</feature>
<reference evidence="9 10" key="1">
    <citation type="journal article" date="2017" name="Plant Biotechnol. J.">
        <title>A comprehensive draft genome sequence for lupin (Lupinus angustifolius), an emerging health food: insights into plant-microbe interactions and legume evolution.</title>
        <authorList>
            <person name="Hane J.K."/>
            <person name="Ming Y."/>
            <person name="Kamphuis L.G."/>
            <person name="Nelson M.N."/>
            <person name="Garg G."/>
            <person name="Atkins C.A."/>
            <person name="Bayer P.E."/>
            <person name="Bravo A."/>
            <person name="Bringans S."/>
            <person name="Cannon S."/>
            <person name="Edwards D."/>
            <person name="Foley R."/>
            <person name="Gao L.L."/>
            <person name="Harrison M.J."/>
            <person name="Huang W."/>
            <person name="Hurgobin B."/>
            <person name="Li S."/>
            <person name="Liu C.W."/>
            <person name="McGrath A."/>
            <person name="Morahan G."/>
            <person name="Murray J."/>
            <person name="Weller J."/>
            <person name="Jian J."/>
            <person name="Singh K.B."/>
        </authorList>
    </citation>
    <scope>NUCLEOTIDE SEQUENCE [LARGE SCALE GENOMIC DNA]</scope>
    <source>
        <strain evidence="10">cv. Tanjil</strain>
        <tissue evidence="9">Whole plant</tissue>
    </source>
</reference>
<dbReference type="CDD" id="cd00167">
    <property type="entry name" value="SANT"/>
    <property type="match status" value="1"/>
</dbReference>
<dbReference type="Proteomes" id="UP000188354">
    <property type="component" value="Chromosome LG13"/>
</dbReference>
<dbReference type="PANTHER" id="PTHR44042">
    <property type="entry name" value="DUPLICATED HOMEODOMAIN-LIKE SUPERFAMILY PROTEIN-RELATED"/>
    <property type="match status" value="1"/>
</dbReference>
<evidence type="ECO:0000256" key="2">
    <source>
        <dbReference type="ARBA" id="ARBA00023015"/>
    </source>
</evidence>
<dbReference type="PROSITE" id="PS51294">
    <property type="entry name" value="HTH_MYB"/>
    <property type="match status" value="1"/>
</dbReference>
<keyword evidence="10" id="KW-1185">Reference proteome</keyword>
<comment type="subcellular location">
    <subcellularLocation>
        <location evidence="1">Nucleus</location>
    </subcellularLocation>
</comment>
<evidence type="ECO:0000256" key="5">
    <source>
        <dbReference type="SAM" id="MobiDB-lite"/>
    </source>
</evidence>
<dbReference type="PROSITE" id="PS50090">
    <property type="entry name" value="MYB_LIKE"/>
    <property type="match status" value="1"/>
</dbReference>
<evidence type="ECO:0000259" key="8">
    <source>
        <dbReference type="PROSITE" id="PS51294"/>
    </source>
</evidence>
<evidence type="ECO:0000259" key="6">
    <source>
        <dbReference type="PROSITE" id="PS50090"/>
    </source>
</evidence>
<evidence type="ECO:0000313" key="9">
    <source>
        <dbReference type="EMBL" id="OIV99577.1"/>
    </source>
</evidence>
<evidence type="ECO:0000256" key="1">
    <source>
        <dbReference type="ARBA" id="ARBA00004123"/>
    </source>
</evidence>
<dbReference type="GO" id="GO:0005634">
    <property type="term" value="C:nucleus"/>
    <property type="evidence" value="ECO:0007669"/>
    <property type="project" value="UniProtKB-SubCell"/>
</dbReference>
<dbReference type="InterPro" id="IPR006447">
    <property type="entry name" value="Myb_dom_plants"/>
</dbReference>
<dbReference type="STRING" id="3871.A0A4P1R1B7"/>
<feature type="compositionally biased region" description="Pro residues" evidence="5">
    <location>
        <begin position="66"/>
        <end position="87"/>
    </location>
</feature>
<evidence type="ECO:0000256" key="4">
    <source>
        <dbReference type="ARBA" id="ARBA00023242"/>
    </source>
</evidence>
<keyword evidence="2" id="KW-0805">Transcription regulation</keyword>
<dbReference type="NCBIfam" id="TIGR01557">
    <property type="entry name" value="myb_SHAQKYF"/>
    <property type="match status" value="1"/>
</dbReference>
<evidence type="ECO:0000259" key="7">
    <source>
        <dbReference type="PROSITE" id="PS51293"/>
    </source>
</evidence>
<proteinExistence type="predicted"/>
<feature type="domain" description="SANT" evidence="7">
    <location>
        <begin position="97"/>
        <end position="145"/>
    </location>
</feature>